<dbReference type="EMBL" id="ADMN01000064">
    <property type="protein sequence ID" value="EFF63813.1"/>
    <property type="molecule type" value="Genomic_DNA"/>
</dbReference>
<evidence type="ECO:0000313" key="13">
    <source>
        <dbReference type="EMBL" id="EFF63813.1"/>
    </source>
</evidence>
<evidence type="ECO:0000256" key="5">
    <source>
        <dbReference type="ARBA" id="ARBA00022679"/>
    </source>
</evidence>
<sequence length="223" mass="24697">MIFKKEQLSEIIGQLHEDDVIVFPTDTVYGIGANIHSPIALNKIFEVKNRPTDKSLIILCANVMQMEEIVGPLDQQVKVLVDNFLPGGLTLILNTKLELADEITRGKSTIGLRIPNHPVALELLEKVGPLATTSANISGEPSPTMIETSNPVISRVKFVIDDGETMEKVPSTILDCTQSEIVILRQGAISEEEIKKVLKNKVRCIILKKSSILSYQRKGWCLR</sequence>
<dbReference type="EC" id="2.7.7.87" evidence="3"/>
<reference evidence="13 14" key="1">
    <citation type="journal article" date="2011" name="J. Bacteriol.">
        <title>Draft Genome Sequence of Turicibacter sanguinis PC909, Isolated from Human Feces.</title>
        <authorList>
            <person name="Cuiv P.O."/>
            <person name="Klaassens E.S."/>
            <person name="Durkin A.S."/>
            <person name="Harkins D.M."/>
            <person name="Foster L."/>
            <person name="McCorrison J."/>
            <person name="Torralba M."/>
            <person name="Nelson K.E."/>
            <person name="Morrison M."/>
        </authorList>
    </citation>
    <scope>NUCLEOTIDE SEQUENCE [LARGE SCALE GENOMIC DNA]</scope>
    <source>
        <strain evidence="13 14">PC909</strain>
    </source>
</reference>
<keyword evidence="7" id="KW-0548">Nucleotidyltransferase</keyword>
<dbReference type="Pfam" id="PF01300">
    <property type="entry name" value="Sua5_yciO_yrdC"/>
    <property type="match status" value="1"/>
</dbReference>
<keyword evidence="9" id="KW-0067">ATP-binding</keyword>
<accession>A0ABN0A267</accession>
<dbReference type="PANTHER" id="PTHR17490:SF16">
    <property type="entry name" value="THREONYLCARBAMOYL-AMP SYNTHASE"/>
    <property type="match status" value="1"/>
</dbReference>
<gene>
    <name evidence="13" type="ORF">CUW_0176</name>
</gene>
<keyword evidence="4" id="KW-0963">Cytoplasm</keyword>
<dbReference type="Gene3D" id="3.90.870.10">
    <property type="entry name" value="DHBP synthase"/>
    <property type="match status" value="1"/>
</dbReference>
<protein>
    <recommendedName>
        <fullName evidence="10">L-threonylcarbamoyladenylate synthase</fullName>
        <ecNumber evidence="3">2.7.7.87</ecNumber>
    </recommendedName>
    <alternativeName>
        <fullName evidence="10">L-threonylcarbamoyladenylate synthase</fullName>
    </alternativeName>
</protein>
<dbReference type="InterPro" id="IPR006070">
    <property type="entry name" value="Sua5-like_dom"/>
</dbReference>
<evidence type="ECO:0000256" key="4">
    <source>
        <dbReference type="ARBA" id="ARBA00022490"/>
    </source>
</evidence>
<keyword evidence="14" id="KW-1185">Reference proteome</keyword>
<comment type="subcellular location">
    <subcellularLocation>
        <location evidence="1">Cytoplasm</location>
    </subcellularLocation>
</comment>
<feature type="domain" description="YrdC-like" evidence="12">
    <location>
        <begin position="5"/>
        <end position="189"/>
    </location>
</feature>
<evidence type="ECO:0000256" key="8">
    <source>
        <dbReference type="ARBA" id="ARBA00022741"/>
    </source>
</evidence>
<comment type="catalytic activity">
    <reaction evidence="11">
        <text>L-threonine + hydrogencarbonate + ATP = L-threonylcarbamoyladenylate + diphosphate + H2O</text>
        <dbReference type="Rhea" id="RHEA:36407"/>
        <dbReference type="ChEBI" id="CHEBI:15377"/>
        <dbReference type="ChEBI" id="CHEBI:17544"/>
        <dbReference type="ChEBI" id="CHEBI:30616"/>
        <dbReference type="ChEBI" id="CHEBI:33019"/>
        <dbReference type="ChEBI" id="CHEBI:57926"/>
        <dbReference type="ChEBI" id="CHEBI:73682"/>
        <dbReference type="EC" id="2.7.7.87"/>
    </reaction>
</comment>
<evidence type="ECO:0000256" key="3">
    <source>
        <dbReference type="ARBA" id="ARBA00012584"/>
    </source>
</evidence>
<dbReference type="Proteomes" id="UP000002938">
    <property type="component" value="Unassembled WGS sequence"/>
</dbReference>
<dbReference type="PANTHER" id="PTHR17490">
    <property type="entry name" value="SUA5"/>
    <property type="match status" value="1"/>
</dbReference>
<comment type="caution">
    <text evidence="13">The sequence shown here is derived from an EMBL/GenBank/DDBJ whole genome shotgun (WGS) entry which is preliminary data.</text>
</comment>
<evidence type="ECO:0000256" key="9">
    <source>
        <dbReference type="ARBA" id="ARBA00022840"/>
    </source>
</evidence>
<dbReference type="NCBIfam" id="TIGR00057">
    <property type="entry name" value="L-threonylcarbamoyladenylate synthase"/>
    <property type="match status" value="1"/>
</dbReference>
<organism evidence="13 14">
    <name type="scientific">Turicibacter sanguinis PC909</name>
    <dbReference type="NCBI Taxonomy" id="702450"/>
    <lineage>
        <taxon>Bacteria</taxon>
        <taxon>Bacillati</taxon>
        <taxon>Bacillota</taxon>
        <taxon>Erysipelotrichia</taxon>
        <taxon>Erysipelotrichales</taxon>
        <taxon>Turicibacteraceae</taxon>
        <taxon>Turicibacter</taxon>
    </lineage>
</organism>
<name>A0ABN0A267_9FIRM</name>
<evidence type="ECO:0000256" key="7">
    <source>
        <dbReference type="ARBA" id="ARBA00022695"/>
    </source>
</evidence>
<keyword evidence="5" id="KW-0808">Transferase</keyword>
<comment type="similarity">
    <text evidence="2">Belongs to the SUA5 family.</text>
</comment>
<evidence type="ECO:0000256" key="11">
    <source>
        <dbReference type="ARBA" id="ARBA00048366"/>
    </source>
</evidence>
<dbReference type="InterPro" id="IPR017945">
    <property type="entry name" value="DHBP_synth_RibB-like_a/b_dom"/>
</dbReference>
<evidence type="ECO:0000256" key="10">
    <source>
        <dbReference type="ARBA" id="ARBA00029774"/>
    </source>
</evidence>
<evidence type="ECO:0000313" key="14">
    <source>
        <dbReference type="Proteomes" id="UP000002938"/>
    </source>
</evidence>
<keyword evidence="6" id="KW-0819">tRNA processing</keyword>
<evidence type="ECO:0000256" key="6">
    <source>
        <dbReference type="ARBA" id="ARBA00022694"/>
    </source>
</evidence>
<evidence type="ECO:0000259" key="12">
    <source>
        <dbReference type="PROSITE" id="PS51163"/>
    </source>
</evidence>
<keyword evidence="8" id="KW-0547">Nucleotide-binding</keyword>
<evidence type="ECO:0000256" key="1">
    <source>
        <dbReference type="ARBA" id="ARBA00004496"/>
    </source>
</evidence>
<proteinExistence type="inferred from homology"/>
<dbReference type="SUPFAM" id="SSF55821">
    <property type="entry name" value="YrdC/RibB"/>
    <property type="match status" value="1"/>
</dbReference>
<evidence type="ECO:0000256" key="2">
    <source>
        <dbReference type="ARBA" id="ARBA00007663"/>
    </source>
</evidence>
<dbReference type="PROSITE" id="PS51163">
    <property type="entry name" value="YRDC"/>
    <property type="match status" value="1"/>
</dbReference>
<dbReference type="InterPro" id="IPR050156">
    <property type="entry name" value="TC-AMP_synthase_SUA5"/>
</dbReference>
<dbReference type="RefSeq" id="WP_006784594.1">
    <property type="nucleotide sequence ID" value="NZ_ADMN01000064.1"/>
</dbReference>